<dbReference type="HOGENOM" id="CLU_022986_1_1_6"/>
<evidence type="ECO:0000259" key="1">
    <source>
        <dbReference type="PROSITE" id="PS51733"/>
    </source>
</evidence>
<sequence length="347" mass="37669">MSFLTTLPTHWRWLDLGDLAPVELHAAYTGVARAMGPEDAPVLLWARPDRPHLSIGASQYAAADLDLARCEALGIPVIQRPLGGGTVWVDGDQECFFFILPRQRVPGGHRGLFDRCLGLVAHWFAATGLGVRRVGGQDLWLGTRKILGSGAASQGEALVFGASVLRHFPARSFAECIRAPSDGFRDWLAEALAEGMTDWRSQGIDPDTGLLQAGLRETCEGQAGWRFTDWQPDPRTRASMAEAREELAEPLDPSPGRRHVPEGIRINGLRYLLEQDRDGDWLRVLLDDGIIRRVASADPASHAALRACQGEPAHAGRLRAVLGDALPAARASDLASRLEALHASIPS</sequence>
<dbReference type="KEGG" id="tgr:Tgr7_2168"/>
<accession>B8GUC8</accession>
<dbReference type="InterPro" id="IPR050664">
    <property type="entry name" value="Octanoyltrans_LipM/LipL"/>
</dbReference>
<keyword evidence="2" id="KW-0436">Ligase</keyword>
<dbReference type="SUPFAM" id="SSF55681">
    <property type="entry name" value="Class II aaRS and biotin synthetases"/>
    <property type="match status" value="1"/>
</dbReference>
<evidence type="ECO:0000313" key="3">
    <source>
        <dbReference type="Proteomes" id="UP000002383"/>
    </source>
</evidence>
<dbReference type="InterPro" id="IPR045864">
    <property type="entry name" value="aa-tRNA-synth_II/BPL/LPL"/>
</dbReference>
<dbReference type="Proteomes" id="UP000002383">
    <property type="component" value="Chromosome"/>
</dbReference>
<dbReference type="PANTHER" id="PTHR43679">
    <property type="entry name" value="OCTANOYLTRANSFERASE LIPM-RELATED"/>
    <property type="match status" value="1"/>
</dbReference>
<dbReference type="EMBL" id="CP001339">
    <property type="protein sequence ID" value="ACL73248.1"/>
    <property type="molecule type" value="Genomic_DNA"/>
</dbReference>
<feature type="domain" description="BPL/LPL catalytic" evidence="1">
    <location>
        <begin position="36"/>
        <end position="223"/>
    </location>
</feature>
<dbReference type="PROSITE" id="PS51733">
    <property type="entry name" value="BPL_LPL_CATALYTIC"/>
    <property type="match status" value="1"/>
</dbReference>
<dbReference type="STRING" id="396588.Tgr7_2168"/>
<dbReference type="GO" id="GO:0016874">
    <property type="term" value="F:ligase activity"/>
    <property type="evidence" value="ECO:0007669"/>
    <property type="project" value="UniProtKB-KW"/>
</dbReference>
<gene>
    <name evidence="2" type="ordered locus">Tgr7_2168</name>
</gene>
<proteinExistence type="predicted"/>
<protein>
    <submittedName>
        <fullName evidence="2">Biotin/lipoate A/B protein ligase</fullName>
    </submittedName>
</protein>
<organism evidence="2 3">
    <name type="scientific">Thioalkalivibrio sulfidiphilus (strain HL-EbGR7)</name>
    <dbReference type="NCBI Taxonomy" id="396588"/>
    <lineage>
        <taxon>Bacteria</taxon>
        <taxon>Pseudomonadati</taxon>
        <taxon>Pseudomonadota</taxon>
        <taxon>Gammaproteobacteria</taxon>
        <taxon>Chromatiales</taxon>
        <taxon>Ectothiorhodospiraceae</taxon>
        <taxon>Thioalkalivibrio</taxon>
    </lineage>
</organism>
<name>B8GUC8_THISH</name>
<reference evidence="2 3" key="1">
    <citation type="journal article" date="2011" name="Stand. Genomic Sci.">
        <title>Complete genome sequence of 'Thioalkalivibrio sulfidophilus' HL-EbGr7.</title>
        <authorList>
            <person name="Muyzer G."/>
            <person name="Sorokin D.Y."/>
            <person name="Mavromatis K."/>
            <person name="Lapidus A."/>
            <person name="Clum A."/>
            <person name="Ivanova N."/>
            <person name="Pati A."/>
            <person name="d'Haeseleer P."/>
            <person name="Woyke T."/>
            <person name="Kyrpides N.C."/>
        </authorList>
    </citation>
    <scope>NUCLEOTIDE SEQUENCE [LARGE SCALE GENOMIC DNA]</scope>
    <source>
        <strain evidence="2 3">HL-EbGR7</strain>
    </source>
</reference>
<dbReference type="AlphaFoldDB" id="B8GUC8"/>
<dbReference type="InterPro" id="IPR004143">
    <property type="entry name" value="BPL_LPL_catalytic"/>
</dbReference>
<dbReference type="Pfam" id="PF21948">
    <property type="entry name" value="LplA-B_cat"/>
    <property type="match status" value="1"/>
</dbReference>
<evidence type="ECO:0000313" key="2">
    <source>
        <dbReference type="EMBL" id="ACL73248.1"/>
    </source>
</evidence>
<dbReference type="Gene3D" id="3.30.930.10">
    <property type="entry name" value="Bira Bifunctional Protein, Domain 2"/>
    <property type="match status" value="1"/>
</dbReference>
<dbReference type="PANTHER" id="PTHR43679:SF2">
    <property type="entry name" value="OCTANOYL-[GCVH]:PROTEIN N-OCTANOYLTRANSFERASE"/>
    <property type="match status" value="1"/>
</dbReference>
<dbReference type="eggNOG" id="COG0095">
    <property type="taxonomic scope" value="Bacteria"/>
</dbReference>
<keyword evidence="3" id="KW-1185">Reference proteome</keyword>